<dbReference type="Gene3D" id="3.40.50.1460">
    <property type="match status" value="1"/>
</dbReference>
<keyword evidence="2" id="KW-0812">Transmembrane</keyword>
<evidence type="ECO:0000313" key="5">
    <source>
        <dbReference type="Proteomes" id="UP001597542"/>
    </source>
</evidence>
<dbReference type="EMBL" id="JBHUKQ010000003">
    <property type="protein sequence ID" value="MFD2479523.1"/>
    <property type="molecule type" value="Genomic_DNA"/>
</dbReference>
<dbReference type="NCBIfam" id="NF047832">
    <property type="entry name" value="caspase_w_EACC1"/>
    <property type="match status" value="1"/>
</dbReference>
<comment type="caution">
    <text evidence="4">The sequence shown here is derived from an EMBL/GenBank/DDBJ whole genome shotgun (WGS) entry which is preliminary data.</text>
</comment>
<feature type="compositionally biased region" description="Low complexity" evidence="1">
    <location>
        <begin position="251"/>
        <end position="264"/>
    </location>
</feature>
<dbReference type="RefSeq" id="WP_344282273.1">
    <property type="nucleotide sequence ID" value="NZ_BAAAHV010000021.1"/>
</dbReference>
<dbReference type="Proteomes" id="UP001597542">
    <property type="component" value="Unassembled WGS sequence"/>
</dbReference>
<evidence type="ECO:0000259" key="3">
    <source>
        <dbReference type="Pfam" id="PF00656"/>
    </source>
</evidence>
<feature type="transmembrane region" description="Helical" evidence="2">
    <location>
        <begin position="321"/>
        <end position="343"/>
    </location>
</feature>
<evidence type="ECO:0000256" key="1">
    <source>
        <dbReference type="SAM" id="MobiDB-lite"/>
    </source>
</evidence>
<dbReference type="InterPro" id="IPR011600">
    <property type="entry name" value="Pept_C14_caspase"/>
</dbReference>
<feature type="domain" description="Peptidase C14 caspase" evidence="3">
    <location>
        <begin position="10"/>
        <end position="219"/>
    </location>
</feature>
<gene>
    <name evidence="4" type="ORF">ACFSUT_04490</name>
</gene>
<sequence>MSALPDPERSRAILIGTSDFESELFVNLPAVHNNLADLRSALSDPRAGILEWDHCYVVDNPDSPTSLTKRLRRFSREAEDFLFVYYAGHGVRHELRDRLYLTTRETDPEEPDTTAVAFDTLRDAVEMSPAQVKLLVLDCCYSGMAIGAMSDSRLDSREIKVRGTTVIASSPKNRVSLSPPGDRNTAFTAELLTLLTSRSPGRPLDVNNLYGALDAALARRGMPRPKMQAMDTSSSLLLRREPLTDKPAVEKPPAVVEPKSPVASEPIRSKPVTPVLTPAEPVVPTAEPKPAKPKLEEVSKAPTVAQDDPLSAQPRGQQAVWLWRAALAALQWLVFYISLGYTVGGLANALGSDASASSRLGDLALSLVMLVIAGGTGTSLYRRIRHEGRRIVFATAFPWLGEKAEKVRAALLWALLACCVAMAAAGIFSPMRTPQPGSTASVLVANVGLPTVFSLGAVMCVSALVKQHRGRKHSL</sequence>
<feature type="region of interest" description="Disordered" evidence="1">
    <location>
        <begin position="244"/>
        <end position="297"/>
    </location>
</feature>
<evidence type="ECO:0000256" key="2">
    <source>
        <dbReference type="SAM" id="Phobius"/>
    </source>
</evidence>
<evidence type="ECO:0000313" key="4">
    <source>
        <dbReference type="EMBL" id="MFD2479523.1"/>
    </source>
</evidence>
<feature type="transmembrane region" description="Helical" evidence="2">
    <location>
        <begin position="410"/>
        <end position="431"/>
    </location>
</feature>
<feature type="transmembrane region" description="Helical" evidence="2">
    <location>
        <begin position="363"/>
        <end position="381"/>
    </location>
</feature>
<name>A0ABW5HRL8_9PSEU</name>
<dbReference type="SUPFAM" id="SSF52129">
    <property type="entry name" value="Caspase-like"/>
    <property type="match status" value="1"/>
</dbReference>
<feature type="transmembrane region" description="Helical" evidence="2">
    <location>
        <begin position="443"/>
        <end position="465"/>
    </location>
</feature>
<keyword evidence="2" id="KW-1133">Transmembrane helix</keyword>
<keyword evidence="5" id="KW-1185">Reference proteome</keyword>
<keyword evidence="2" id="KW-0472">Membrane</keyword>
<dbReference type="Pfam" id="PF00656">
    <property type="entry name" value="Peptidase_C14"/>
    <property type="match status" value="1"/>
</dbReference>
<dbReference type="InterPro" id="IPR029030">
    <property type="entry name" value="Caspase-like_dom_sf"/>
</dbReference>
<protein>
    <submittedName>
        <fullName evidence="4">Caspase family protein</fullName>
    </submittedName>
</protein>
<reference evidence="5" key="1">
    <citation type="journal article" date="2019" name="Int. J. Syst. Evol. Microbiol.">
        <title>The Global Catalogue of Microorganisms (GCM) 10K type strain sequencing project: providing services to taxonomists for standard genome sequencing and annotation.</title>
        <authorList>
            <consortium name="The Broad Institute Genomics Platform"/>
            <consortium name="The Broad Institute Genome Sequencing Center for Infectious Disease"/>
            <person name="Wu L."/>
            <person name="Ma J."/>
        </authorList>
    </citation>
    <scope>NUCLEOTIDE SEQUENCE [LARGE SCALE GENOMIC DNA]</scope>
    <source>
        <strain evidence="5">CGMCC 4.7638</strain>
    </source>
</reference>
<organism evidence="4 5">
    <name type="scientific">Amycolatopsis albidoflavus</name>
    <dbReference type="NCBI Taxonomy" id="102226"/>
    <lineage>
        <taxon>Bacteria</taxon>
        <taxon>Bacillati</taxon>
        <taxon>Actinomycetota</taxon>
        <taxon>Actinomycetes</taxon>
        <taxon>Pseudonocardiales</taxon>
        <taxon>Pseudonocardiaceae</taxon>
        <taxon>Amycolatopsis</taxon>
    </lineage>
</organism>
<accession>A0ABW5HRL8</accession>
<proteinExistence type="predicted"/>